<accession>E7S0F4</accession>
<comment type="similarity">
    <text evidence="1">In the N-terminal section; belongs to the CRISPR-associated nuclease Cas3-HD family.</text>
</comment>
<dbReference type="Pfam" id="PF18019">
    <property type="entry name" value="Cas3_HD"/>
    <property type="match status" value="1"/>
</dbReference>
<dbReference type="PANTHER" id="PTHR47963:SF9">
    <property type="entry name" value="CRISPR-ASSOCIATED ENDONUCLEASE_HELICASE CAS3"/>
    <property type="match status" value="1"/>
</dbReference>
<feature type="domain" description="HD Cas3-type" evidence="10">
    <location>
        <begin position="18"/>
        <end position="220"/>
    </location>
</feature>
<keyword evidence="8" id="KW-0067">ATP-binding</keyword>
<evidence type="ECO:0000259" key="10">
    <source>
        <dbReference type="PROSITE" id="PS51643"/>
    </source>
</evidence>
<dbReference type="InterPro" id="IPR006483">
    <property type="entry name" value="CRISPR-assoc_Cas3_HD"/>
</dbReference>
<keyword evidence="6" id="KW-0378">Hydrolase</keyword>
<dbReference type="GO" id="GO:0051607">
    <property type="term" value="P:defense response to virus"/>
    <property type="evidence" value="ECO:0007669"/>
    <property type="project" value="UniProtKB-KW"/>
</dbReference>
<dbReference type="GO" id="GO:0003724">
    <property type="term" value="F:RNA helicase activity"/>
    <property type="evidence" value="ECO:0007669"/>
    <property type="project" value="TreeGrafter"/>
</dbReference>
<name>E7S0F4_9BURK</name>
<dbReference type="AlphaFoldDB" id="E7S0F4"/>
<comment type="caution">
    <text evidence="11">The sequence shown here is derived from an EMBL/GenBank/DDBJ whole genome shotgun (WGS) entry which is preliminary data.</text>
</comment>
<sequence>MAESYFFYWGKASSQDKGEDAYHLLPFHALDVAACARKLLDLPHFSLRLLAEELGWPQRQVEALFVFFMALHDQGKFARAFQGVLPEPIPGLVPPNSAKSYEPCHDTLGWWLWMELVDTEAVPEGIPSPDHGFWEIWMRATAGHHGRPPLDSEGGGIVGANVEKAFMAEDLEAARRFMSDVKDLILQDVLPLPKPGSSHTKILKKHSWRLAGLGVLADWLGSNQSFFPYRSQPLVLSEYWPKALEFADKAVASTGLAWSPVKNWDDPTKLFDYLKSPTPLQNYAATVELEDGPQLFLLEDVTGAGKTEAALILTQRLMQAGLAQGLYFALPSMATSNQMYRRVGEVYRRLYREGSNPSLVLSHGARQLVKEFKESVLQSEDQPGDRSYQPDESSASAQCNAWLADNRKKALLAEVGVGTLDQALLAVLPARHQSLRLIGLSGKVLLVDEVHAYDDYMMSLLRKLLMAHASQGGSVILLSATLPLETRERLIDAYRRGLGIDEDCELDDNRYPLATQIGKEIRVHACETRPQLKRRVQVSMVHDENAVLARISEVTQKGGCVAWIRNTVADARKAYSLLQDASPDQKLMLFHSRYAMGDRLEIEERVLDRFGKRSGSQDRAGWVLVGTQVLEQSLDFDVDLMISDLAPIDLIIQRAGRLHRHLRQANGDLSLDGREGRSEPELIILSPSLEGSPDASWYKTLFPTAAYVYPDAGKLWLGANALKEAGSITTPGEQGEPGAVRHLVEAVYGADLDRIPDELRALSLKQIGQYMAMQSQANFNALEIGKGYCMGSSARWYEDDQVPTRFGDETLNIYLAVWQDGVLRPLRAEDDNPWEQSAVRVRASVAQRLADSWQTRFASAIETLREKTSLLRDHSFILPLVSEREELVGRVVDERGKELIMKYSAESGMAW</sequence>
<comment type="similarity">
    <text evidence="2">In the central section; belongs to the CRISPR-associated helicase Cas3 family.</text>
</comment>
<dbReference type="PROSITE" id="PS51643">
    <property type="entry name" value="HD_CAS3"/>
    <property type="match status" value="1"/>
</dbReference>
<reference evidence="11 12" key="1">
    <citation type="submission" date="2010-12" db="EMBL/GenBank/DDBJ databases">
        <authorList>
            <person name="Muzny D."/>
            <person name="Qin X."/>
            <person name="Deng J."/>
            <person name="Jiang H."/>
            <person name="Liu Y."/>
            <person name="Qu J."/>
            <person name="Song X.-Z."/>
            <person name="Zhang L."/>
            <person name="Thornton R."/>
            <person name="Coyle M."/>
            <person name="Francisco L."/>
            <person name="Jackson L."/>
            <person name="Javaid M."/>
            <person name="Korchina V."/>
            <person name="Kovar C."/>
            <person name="Mata R."/>
            <person name="Mathew T."/>
            <person name="Ngo R."/>
            <person name="Nguyen L."/>
            <person name="Nguyen N."/>
            <person name="Okwuonu G."/>
            <person name="Ongeri F."/>
            <person name="Pham C."/>
            <person name="Simmons D."/>
            <person name="Wilczek-Boney K."/>
            <person name="Hale W."/>
            <person name="Jakkamsetti A."/>
            <person name="Pham P."/>
            <person name="Ruth R."/>
            <person name="San Lucas F."/>
            <person name="Warren J."/>
            <person name="Zhang J."/>
            <person name="Zhao Z."/>
            <person name="Zhou C."/>
            <person name="Zhu D."/>
            <person name="Lee S."/>
            <person name="Bess C."/>
            <person name="Blankenburg K."/>
            <person name="Forbes L."/>
            <person name="Fu Q."/>
            <person name="Gubbala S."/>
            <person name="Hirani K."/>
            <person name="Jayaseelan J.C."/>
            <person name="Lara F."/>
            <person name="Munidasa M."/>
            <person name="Palculict T."/>
            <person name="Patil S."/>
            <person name="Pu L.-L."/>
            <person name="Saada N."/>
            <person name="Tang L."/>
            <person name="Weissenberger G."/>
            <person name="Zhu Y."/>
            <person name="Hemphill L."/>
            <person name="Shang Y."/>
            <person name="Youmans B."/>
            <person name="Ayvaz T."/>
            <person name="Ross M."/>
            <person name="Santibanez J."/>
            <person name="Aqrawi P."/>
            <person name="Gross S."/>
            <person name="Joshi V."/>
            <person name="Fowler G."/>
            <person name="Nazareth L."/>
            <person name="Reid J."/>
            <person name="Worley K."/>
            <person name="Petrosino J."/>
            <person name="Highlander S."/>
            <person name="Gibbs R."/>
        </authorList>
    </citation>
    <scope>NUCLEOTIDE SEQUENCE [LARGE SCALE GENOMIC DNA]</scope>
    <source>
        <strain evidence="11 12">ATCC 51599</strain>
    </source>
</reference>
<proteinExistence type="inferred from homology"/>
<dbReference type="GO" id="GO:0046872">
    <property type="term" value="F:metal ion binding"/>
    <property type="evidence" value="ECO:0007669"/>
    <property type="project" value="UniProtKB-KW"/>
</dbReference>
<evidence type="ECO:0000256" key="2">
    <source>
        <dbReference type="ARBA" id="ARBA00009046"/>
    </source>
</evidence>
<keyword evidence="5" id="KW-0547">Nucleotide-binding</keyword>
<evidence type="ECO:0000313" key="12">
    <source>
        <dbReference type="Proteomes" id="UP000011021"/>
    </source>
</evidence>
<dbReference type="InterPro" id="IPR050547">
    <property type="entry name" value="DEAD_box_RNA_helicases"/>
</dbReference>
<dbReference type="GO" id="GO:0004518">
    <property type="term" value="F:nuclease activity"/>
    <property type="evidence" value="ECO:0007669"/>
    <property type="project" value="UniProtKB-KW"/>
</dbReference>
<dbReference type="CDD" id="cd09641">
    <property type="entry name" value="Cas3''_I"/>
    <property type="match status" value="1"/>
</dbReference>
<dbReference type="EMBL" id="AEQP01000022">
    <property type="protein sequence ID" value="EFV94303.1"/>
    <property type="molecule type" value="Genomic_DNA"/>
</dbReference>
<dbReference type="InterPro" id="IPR006474">
    <property type="entry name" value="Helicase_Cas3_CRISPR-ass_core"/>
</dbReference>
<evidence type="ECO:0000256" key="8">
    <source>
        <dbReference type="ARBA" id="ARBA00022840"/>
    </source>
</evidence>
<gene>
    <name evidence="11" type="primary">cas3</name>
    <name evidence="11" type="ORF">HMPREF0551_2418</name>
</gene>
<evidence type="ECO:0000256" key="3">
    <source>
        <dbReference type="ARBA" id="ARBA00022722"/>
    </source>
</evidence>
<evidence type="ECO:0000256" key="6">
    <source>
        <dbReference type="ARBA" id="ARBA00022801"/>
    </source>
</evidence>
<dbReference type="NCBIfam" id="TIGR01596">
    <property type="entry name" value="cas3_HD"/>
    <property type="match status" value="1"/>
</dbReference>
<evidence type="ECO:0000256" key="7">
    <source>
        <dbReference type="ARBA" id="ARBA00022806"/>
    </source>
</evidence>
<dbReference type="InterPro" id="IPR027417">
    <property type="entry name" value="P-loop_NTPase"/>
</dbReference>
<keyword evidence="12" id="KW-1185">Reference proteome</keyword>
<keyword evidence="9" id="KW-0051">Antiviral defense</keyword>
<evidence type="ECO:0000313" key="11">
    <source>
        <dbReference type="EMBL" id="EFV94303.1"/>
    </source>
</evidence>
<dbReference type="GO" id="GO:0003723">
    <property type="term" value="F:RNA binding"/>
    <property type="evidence" value="ECO:0007669"/>
    <property type="project" value="TreeGrafter"/>
</dbReference>
<dbReference type="InterPro" id="IPR014001">
    <property type="entry name" value="Helicase_ATP-bd"/>
</dbReference>
<dbReference type="SMART" id="SM00490">
    <property type="entry name" value="HELICc"/>
    <property type="match status" value="1"/>
</dbReference>
<dbReference type="Pfam" id="PF22590">
    <property type="entry name" value="Cas3-like_C_2"/>
    <property type="match status" value="1"/>
</dbReference>
<keyword evidence="7" id="KW-0347">Helicase</keyword>
<dbReference type="HOGENOM" id="CLU_013924_2_0_4"/>
<evidence type="ECO:0000256" key="5">
    <source>
        <dbReference type="ARBA" id="ARBA00022741"/>
    </source>
</evidence>
<dbReference type="eggNOG" id="COG1203">
    <property type="taxonomic scope" value="Bacteria"/>
</dbReference>
<dbReference type="Gene3D" id="1.10.3210.30">
    <property type="match status" value="1"/>
</dbReference>
<dbReference type="InterPro" id="IPR001650">
    <property type="entry name" value="Helicase_C-like"/>
</dbReference>
<keyword evidence="3" id="KW-0540">Nuclease</keyword>
<dbReference type="STRING" id="887898.HMPREF0551_2418"/>
<dbReference type="PANTHER" id="PTHR47963">
    <property type="entry name" value="DEAD-BOX ATP-DEPENDENT RNA HELICASE 47, MITOCHONDRIAL"/>
    <property type="match status" value="1"/>
</dbReference>
<dbReference type="GO" id="GO:0016787">
    <property type="term" value="F:hydrolase activity"/>
    <property type="evidence" value="ECO:0007669"/>
    <property type="project" value="UniProtKB-KW"/>
</dbReference>
<dbReference type="Gene3D" id="3.40.50.300">
    <property type="entry name" value="P-loop containing nucleotide triphosphate hydrolases"/>
    <property type="match status" value="2"/>
</dbReference>
<dbReference type="InterPro" id="IPR054712">
    <property type="entry name" value="Cas3-like_dom"/>
</dbReference>
<evidence type="ECO:0000256" key="4">
    <source>
        <dbReference type="ARBA" id="ARBA00022723"/>
    </source>
</evidence>
<dbReference type="SMART" id="SM00487">
    <property type="entry name" value="DEXDc"/>
    <property type="match status" value="1"/>
</dbReference>
<dbReference type="Proteomes" id="UP000011021">
    <property type="component" value="Unassembled WGS sequence"/>
</dbReference>
<organism evidence="11 12">
    <name type="scientific">Lautropia mirabilis ATCC 51599</name>
    <dbReference type="NCBI Taxonomy" id="887898"/>
    <lineage>
        <taxon>Bacteria</taxon>
        <taxon>Pseudomonadati</taxon>
        <taxon>Pseudomonadota</taxon>
        <taxon>Betaproteobacteria</taxon>
        <taxon>Burkholderiales</taxon>
        <taxon>Burkholderiaceae</taxon>
        <taxon>Lautropia</taxon>
    </lineage>
</organism>
<keyword evidence="4" id="KW-0479">Metal-binding</keyword>
<dbReference type="SUPFAM" id="SSF52540">
    <property type="entry name" value="P-loop containing nucleoside triphosphate hydrolases"/>
    <property type="match status" value="1"/>
</dbReference>
<evidence type="ECO:0000256" key="9">
    <source>
        <dbReference type="ARBA" id="ARBA00023118"/>
    </source>
</evidence>
<dbReference type="NCBIfam" id="TIGR01587">
    <property type="entry name" value="cas3_core"/>
    <property type="match status" value="1"/>
</dbReference>
<dbReference type="InterPro" id="IPR038257">
    <property type="entry name" value="CRISPR-assoc_Cas3_HD_sf"/>
</dbReference>
<protein>
    <submittedName>
        <fullName evidence="11">CRISPR-associated helicase Cas3</fullName>
    </submittedName>
</protein>
<evidence type="ECO:0000256" key="1">
    <source>
        <dbReference type="ARBA" id="ARBA00006847"/>
    </source>
</evidence>
<dbReference type="GO" id="GO:0005524">
    <property type="term" value="F:ATP binding"/>
    <property type="evidence" value="ECO:0007669"/>
    <property type="project" value="UniProtKB-KW"/>
</dbReference>